<evidence type="ECO:0000313" key="3">
    <source>
        <dbReference type="Proteomes" id="UP000007392"/>
    </source>
</evidence>
<sequence>MAVAAARFRLPEAADVRETAAELRRRYGIAQ</sequence>
<proteinExistence type="predicted"/>
<protein>
    <submittedName>
        <fullName evidence="2">Uncharacterized protein</fullName>
    </submittedName>
</protein>
<dbReference type="AlphaFoldDB" id="R9ULW6"/>
<evidence type="ECO:0000313" key="1">
    <source>
        <dbReference type="EMBL" id="AGN70784.1"/>
    </source>
</evidence>
<dbReference type="HOGENOM" id="CLU_3397684_0_0_9"/>
<name>R9ULW6_9BACL</name>
<dbReference type="Proteomes" id="UP000007392">
    <property type="component" value="Chromosome"/>
</dbReference>
<organism evidence="2 3">
    <name type="scientific">Paenibacillus mucilaginosus K02</name>
    <dbReference type="NCBI Taxonomy" id="997761"/>
    <lineage>
        <taxon>Bacteria</taxon>
        <taxon>Bacillati</taxon>
        <taxon>Bacillota</taxon>
        <taxon>Bacilli</taxon>
        <taxon>Bacillales</taxon>
        <taxon>Paenibacillaceae</taxon>
        <taxon>Paenibacillus</taxon>
    </lineage>
</organism>
<evidence type="ECO:0000313" key="2">
    <source>
        <dbReference type="EMBL" id="AGN70786.1"/>
    </source>
</evidence>
<gene>
    <name evidence="1" type="ORF">B2K_40105</name>
    <name evidence="2" type="ORF">B2K_40115</name>
</gene>
<dbReference type="EMBL" id="CP003422">
    <property type="protein sequence ID" value="AGN70786.1"/>
    <property type="molecule type" value="Genomic_DNA"/>
</dbReference>
<dbReference type="EMBL" id="CP003422">
    <property type="protein sequence ID" value="AGN70784.1"/>
    <property type="molecule type" value="Genomic_DNA"/>
</dbReference>
<dbReference type="KEGG" id="pmw:B2K_40105"/>
<accession>R9ULW6</accession>
<reference evidence="2 3" key="1">
    <citation type="submission" date="2013-06" db="EMBL/GenBank/DDBJ databases">
        <title>Complete genome sequence of Paenibacillus mucilaginosus K02.</title>
        <authorList>
            <person name="Xiao B."/>
            <person name="Sun L."/>
            <person name="Xiao L."/>
            <person name="Lian B."/>
        </authorList>
    </citation>
    <scope>NUCLEOTIDE SEQUENCE [LARGE SCALE GENOMIC DNA]</scope>
    <source>
        <strain evidence="2 3">K02</strain>
    </source>
</reference>
<dbReference type="KEGG" id="pmw:B2K_40115"/>